<dbReference type="Gene3D" id="3.40.50.2300">
    <property type="match status" value="2"/>
</dbReference>
<dbReference type="RefSeq" id="WP_231441420.1">
    <property type="nucleotide sequence ID" value="NZ_JAJOMB010000006.1"/>
</dbReference>
<feature type="domain" description="HTH lacI-type" evidence="5">
    <location>
        <begin position="8"/>
        <end position="62"/>
    </location>
</feature>
<dbReference type="SUPFAM" id="SSF53822">
    <property type="entry name" value="Periplasmic binding protein-like I"/>
    <property type="match status" value="1"/>
</dbReference>
<dbReference type="SUPFAM" id="SSF47413">
    <property type="entry name" value="lambda repressor-like DNA-binding domains"/>
    <property type="match status" value="1"/>
</dbReference>
<dbReference type="GO" id="GO:0000976">
    <property type="term" value="F:transcription cis-regulatory region binding"/>
    <property type="evidence" value="ECO:0007669"/>
    <property type="project" value="TreeGrafter"/>
</dbReference>
<dbReference type="CDD" id="cd01392">
    <property type="entry name" value="HTH_LacI"/>
    <property type="match status" value="1"/>
</dbReference>
<reference evidence="6" key="1">
    <citation type="submission" date="2021-11" db="EMBL/GenBank/DDBJ databases">
        <title>Streptomyces corallinus and Kineosporia corallina sp. nov., two new coral-derived marine actinobacteria.</title>
        <authorList>
            <person name="Buangrab K."/>
            <person name="Sutthacheep M."/>
            <person name="Yeemin T."/>
            <person name="Harunari E."/>
            <person name="Igarashi Y."/>
            <person name="Sripreechasak P."/>
            <person name="Kanchanasin P."/>
            <person name="Tanasupawat S."/>
            <person name="Phongsopitanun W."/>
        </authorList>
    </citation>
    <scope>NUCLEOTIDE SEQUENCE</scope>
    <source>
        <strain evidence="6">JCM 31032</strain>
    </source>
</reference>
<protein>
    <submittedName>
        <fullName evidence="6">LacI family transcriptional regulator</fullName>
    </submittedName>
</protein>
<dbReference type="GO" id="GO:0003700">
    <property type="term" value="F:DNA-binding transcription factor activity"/>
    <property type="evidence" value="ECO:0007669"/>
    <property type="project" value="TreeGrafter"/>
</dbReference>
<proteinExistence type="predicted"/>
<dbReference type="InterPro" id="IPR010982">
    <property type="entry name" value="Lambda_DNA-bd_dom_sf"/>
</dbReference>
<name>A0A9X1NEX2_9ACTN</name>
<dbReference type="InterPro" id="IPR028082">
    <property type="entry name" value="Peripla_BP_I"/>
</dbReference>
<dbReference type="SMART" id="SM00354">
    <property type="entry name" value="HTH_LACI"/>
    <property type="match status" value="1"/>
</dbReference>
<evidence type="ECO:0000256" key="4">
    <source>
        <dbReference type="SAM" id="MobiDB-lite"/>
    </source>
</evidence>
<evidence type="ECO:0000259" key="5">
    <source>
        <dbReference type="PROSITE" id="PS50932"/>
    </source>
</evidence>
<dbReference type="AlphaFoldDB" id="A0A9X1NEX2"/>
<feature type="region of interest" description="Disordered" evidence="4">
    <location>
        <begin position="317"/>
        <end position="341"/>
    </location>
</feature>
<comment type="caution">
    <text evidence="6">The sequence shown here is derived from an EMBL/GenBank/DDBJ whole genome shotgun (WGS) entry which is preliminary data.</text>
</comment>
<dbReference type="PANTHER" id="PTHR30146">
    <property type="entry name" value="LACI-RELATED TRANSCRIPTIONAL REPRESSOR"/>
    <property type="match status" value="1"/>
</dbReference>
<evidence type="ECO:0000313" key="7">
    <source>
        <dbReference type="Proteomes" id="UP001138997"/>
    </source>
</evidence>
<dbReference type="Pfam" id="PF00356">
    <property type="entry name" value="LacI"/>
    <property type="match status" value="1"/>
</dbReference>
<accession>A0A9X1NEX2</accession>
<keyword evidence="1" id="KW-0805">Transcription regulation</keyword>
<dbReference type="EMBL" id="JAJOMB010000006">
    <property type="protein sequence ID" value="MCD5311823.1"/>
    <property type="molecule type" value="Genomic_DNA"/>
</dbReference>
<evidence type="ECO:0000256" key="2">
    <source>
        <dbReference type="ARBA" id="ARBA00023125"/>
    </source>
</evidence>
<dbReference type="InterPro" id="IPR046335">
    <property type="entry name" value="LacI/GalR-like_sensor"/>
</dbReference>
<dbReference type="PANTHER" id="PTHR30146:SF155">
    <property type="entry name" value="ALANINE RACEMASE"/>
    <property type="match status" value="1"/>
</dbReference>
<organism evidence="6 7">
    <name type="scientific">Kineosporia babensis</name>
    <dbReference type="NCBI Taxonomy" id="499548"/>
    <lineage>
        <taxon>Bacteria</taxon>
        <taxon>Bacillati</taxon>
        <taxon>Actinomycetota</taxon>
        <taxon>Actinomycetes</taxon>
        <taxon>Kineosporiales</taxon>
        <taxon>Kineosporiaceae</taxon>
        <taxon>Kineosporia</taxon>
    </lineage>
</organism>
<dbReference type="PROSITE" id="PS50932">
    <property type="entry name" value="HTH_LACI_2"/>
    <property type="match status" value="1"/>
</dbReference>
<evidence type="ECO:0000313" key="6">
    <source>
        <dbReference type="EMBL" id="MCD5311823.1"/>
    </source>
</evidence>
<keyword evidence="2" id="KW-0238">DNA-binding</keyword>
<evidence type="ECO:0000256" key="3">
    <source>
        <dbReference type="ARBA" id="ARBA00023163"/>
    </source>
</evidence>
<dbReference type="Proteomes" id="UP001138997">
    <property type="component" value="Unassembled WGS sequence"/>
</dbReference>
<dbReference type="Pfam" id="PF13377">
    <property type="entry name" value="Peripla_BP_3"/>
    <property type="match status" value="1"/>
</dbReference>
<evidence type="ECO:0000256" key="1">
    <source>
        <dbReference type="ARBA" id="ARBA00023015"/>
    </source>
</evidence>
<dbReference type="CDD" id="cd06267">
    <property type="entry name" value="PBP1_LacI_sugar_binding-like"/>
    <property type="match status" value="1"/>
</dbReference>
<keyword evidence="7" id="KW-1185">Reference proteome</keyword>
<sequence>MPPRQHRPTLKDLATRLGISETAASFALNGRPGVSEQTRERVLALAEELNWAPNHAARTLSGITSMTVGFVLTRDVQEFGMESFYLRLLTGAQFVLSSRGYALLFQMTHSVDEELAVLRRWSKERRVEGVIISDLRRADPRPAFLKELGLPAVLAGGPDPKRLLPAVTVDDGVAMRLLVEHLQQTGCRRLAYVSGPAELLHVHRRIGAFRKAASGVLADPGVVHTDYSEEQGLAATRRLIEADDRPDALVFDNEVLAVAGVRALRAAGLLAEISVASCEDSAICVALQPSLTAVRRDPTVFGEAVARKLLRLVDSPDGPAARPDIEAQQPTIVVRESTPQR</sequence>
<gene>
    <name evidence="6" type="ORF">LR394_13015</name>
</gene>
<keyword evidence="3" id="KW-0804">Transcription</keyword>
<dbReference type="InterPro" id="IPR000843">
    <property type="entry name" value="HTH_LacI"/>
</dbReference>
<dbReference type="Gene3D" id="1.10.260.40">
    <property type="entry name" value="lambda repressor-like DNA-binding domains"/>
    <property type="match status" value="1"/>
</dbReference>